<dbReference type="SFLD" id="SFLDS00003">
    <property type="entry name" value="Haloacid_Dehalogenase"/>
    <property type="match status" value="1"/>
</dbReference>
<sequence>MTGRSTDANKAFTLDTDRVAVFDLDGTLVDSVDGIAVAINRLLRAKKALPLQREEASALLGHGLDAFAKAACESRGVTLTDDELWRFHHDYLSNPLIGTKLYPRVPATLSLLAQKGWRLAVCTNKSEAPAIAILNGLAIFDYFDVICCGDTVEQQKPHPGHLSETLQRGGFRHLPAVMIGDHAVDVAAASASGMASVFAGWGYGHTEPAFRPSAVASSFEDLPGILESLIPARSRSLA</sequence>
<proteinExistence type="inferred from homology"/>
<evidence type="ECO:0000256" key="1">
    <source>
        <dbReference type="ARBA" id="ARBA00000830"/>
    </source>
</evidence>
<dbReference type="SUPFAM" id="SSF56784">
    <property type="entry name" value="HAD-like"/>
    <property type="match status" value="1"/>
</dbReference>
<dbReference type="InterPro" id="IPR036412">
    <property type="entry name" value="HAD-like_sf"/>
</dbReference>
<comment type="pathway">
    <text evidence="2">Organic acid metabolism; glycolate biosynthesis; glycolate from 2-phosphoglycolate: step 1/1.</text>
</comment>
<dbReference type="Gene3D" id="3.40.50.1000">
    <property type="entry name" value="HAD superfamily/HAD-like"/>
    <property type="match status" value="1"/>
</dbReference>
<dbReference type="InterPro" id="IPR023198">
    <property type="entry name" value="PGP-like_dom2"/>
</dbReference>
<evidence type="ECO:0000313" key="5">
    <source>
        <dbReference type="EMBL" id="MBM7121149.1"/>
    </source>
</evidence>
<dbReference type="PANTHER" id="PTHR43434">
    <property type="entry name" value="PHOSPHOGLYCOLATE PHOSPHATASE"/>
    <property type="match status" value="1"/>
</dbReference>
<dbReference type="Proteomes" id="UP001430065">
    <property type="component" value="Unassembled WGS sequence"/>
</dbReference>
<evidence type="ECO:0000256" key="2">
    <source>
        <dbReference type="ARBA" id="ARBA00004818"/>
    </source>
</evidence>
<dbReference type="Pfam" id="PF13419">
    <property type="entry name" value="HAD_2"/>
    <property type="match status" value="1"/>
</dbReference>
<dbReference type="EMBL" id="JADIKC010000003">
    <property type="protein sequence ID" value="MBM7121149.1"/>
    <property type="molecule type" value="Genomic_DNA"/>
</dbReference>
<comment type="caution">
    <text evidence="5">The sequence shown here is derived from an EMBL/GenBank/DDBJ whole genome shotgun (WGS) entry which is preliminary data.</text>
</comment>
<comment type="similarity">
    <text evidence="3">Belongs to the HAD-like hydrolase superfamily. CbbY/CbbZ/Gph/YieH family.</text>
</comment>
<evidence type="ECO:0000313" key="6">
    <source>
        <dbReference type="Proteomes" id="UP001430065"/>
    </source>
</evidence>
<gene>
    <name evidence="5" type="ORF">ISP20_08235</name>
</gene>
<accession>A0ABS2JQ39</accession>
<dbReference type="Gene3D" id="1.10.150.240">
    <property type="entry name" value="Putative phosphatase, domain 2"/>
    <property type="match status" value="1"/>
</dbReference>
<dbReference type="PANTHER" id="PTHR43434:SF1">
    <property type="entry name" value="PHOSPHOGLYCOLATE PHOSPHATASE"/>
    <property type="match status" value="1"/>
</dbReference>
<evidence type="ECO:0000256" key="3">
    <source>
        <dbReference type="ARBA" id="ARBA00006171"/>
    </source>
</evidence>
<dbReference type="InterPro" id="IPR006439">
    <property type="entry name" value="HAD-SF_hydro_IA"/>
</dbReference>
<dbReference type="PRINTS" id="PR00413">
    <property type="entry name" value="HADHALOGNASE"/>
</dbReference>
<organism evidence="5 6">
    <name type="scientific">Dyella kyungheensis</name>
    <dbReference type="NCBI Taxonomy" id="1242174"/>
    <lineage>
        <taxon>Bacteria</taxon>
        <taxon>Pseudomonadati</taxon>
        <taxon>Pseudomonadota</taxon>
        <taxon>Gammaproteobacteria</taxon>
        <taxon>Lysobacterales</taxon>
        <taxon>Rhodanobacteraceae</taxon>
        <taxon>Dyella</taxon>
    </lineage>
</organism>
<protein>
    <recommendedName>
        <fullName evidence="4">phosphoglycolate phosphatase</fullName>
        <ecNumber evidence="4">3.1.3.18</ecNumber>
    </recommendedName>
</protein>
<dbReference type="EC" id="3.1.3.18" evidence="4"/>
<evidence type="ECO:0000256" key="4">
    <source>
        <dbReference type="ARBA" id="ARBA00013078"/>
    </source>
</evidence>
<keyword evidence="6" id="KW-1185">Reference proteome</keyword>
<dbReference type="InterPro" id="IPR050155">
    <property type="entry name" value="HAD-like_hydrolase_sf"/>
</dbReference>
<comment type="catalytic activity">
    <reaction evidence="1">
        <text>2-phosphoglycolate + H2O = glycolate + phosphate</text>
        <dbReference type="Rhea" id="RHEA:14369"/>
        <dbReference type="ChEBI" id="CHEBI:15377"/>
        <dbReference type="ChEBI" id="CHEBI:29805"/>
        <dbReference type="ChEBI" id="CHEBI:43474"/>
        <dbReference type="ChEBI" id="CHEBI:58033"/>
        <dbReference type="EC" id="3.1.3.18"/>
    </reaction>
</comment>
<dbReference type="InterPro" id="IPR023214">
    <property type="entry name" value="HAD_sf"/>
</dbReference>
<dbReference type="SFLD" id="SFLDG01129">
    <property type="entry name" value="C1.5:_HAD__Beta-PGM__Phosphata"/>
    <property type="match status" value="1"/>
</dbReference>
<name>A0ABS2JQ39_9GAMM</name>
<dbReference type="InterPro" id="IPR041492">
    <property type="entry name" value="HAD_2"/>
</dbReference>
<dbReference type="RefSeq" id="WP_204635560.1">
    <property type="nucleotide sequence ID" value="NZ_JADIKC010000003.1"/>
</dbReference>
<reference evidence="5 6" key="1">
    <citation type="submission" date="2020-10" db="EMBL/GenBank/DDBJ databases">
        <title>Phylogeny of dyella-like bacteria.</title>
        <authorList>
            <person name="Fu J."/>
        </authorList>
    </citation>
    <scope>NUCLEOTIDE SEQUENCE [LARGE SCALE GENOMIC DNA]</scope>
    <source>
        <strain evidence="5 6">THG-B117</strain>
    </source>
</reference>